<gene>
    <name evidence="4" type="ORF">MIND_01276000</name>
</gene>
<evidence type="ECO:0008006" key="6">
    <source>
        <dbReference type="Google" id="ProtNLM"/>
    </source>
</evidence>
<evidence type="ECO:0000256" key="1">
    <source>
        <dbReference type="ARBA" id="ARBA00022676"/>
    </source>
</evidence>
<protein>
    <recommendedName>
        <fullName evidence="6">Glycosyltransferase family 4 protein</fullName>
    </recommendedName>
</protein>
<keyword evidence="5" id="KW-1185">Reference proteome</keyword>
<keyword evidence="1" id="KW-0808">Transferase</keyword>
<dbReference type="GO" id="GO:0016757">
    <property type="term" value="F:glycosyltransferase activity"/>
    <property type="evidence" value="ECO:0007669"/>
    <property type="project" value="UniProtKB-KW"/>
</dbReference>
<reference evidence="4" key="1">
    <citation type="submission" date="2020-05" db="EMBL/GenBank/DDBJ databases">
        <title>Mycena genomes resolve the evolution of fungal bioluminescence.</title>
        <authorList>
            <person name="Tsai I.J."/>
        </authorList>
    </citation>
    <scope>NUCLEOTIDE SEQUENCE</scope>
    <source>
        <strain evidence="4">171206Taipei</strain>
    </source>
</reference>
<evidence type="ECO:0000259" key="3">
    <source>
        <dbReference type="Pfam" id="PF13439"/>
    </source>
</evidence>
<dbReference type="OrthoDB" id="2920394at2759"/>
<dbReference type="RefSeq" id="XP_037214439.1">
    <property type="nucleotide sequence ID" value="XM_037369233.1"/>
</dbReference>
<evidence type="ECO:0000259" key="2">
    <source>
        <dbReference type="Pfam" id="PF00534"/>
    </source>
</evidence>
<accession>A0A8H6VRG5</accession>
<dbReference type="Proteomes" id="UP000636479">
    <property type="component" value="Unassembled WGS sequence"/>
</dbReference>
<dbReference type="PANTHER" id="PTHR45947:SF3">
    <property type="entry name" value="SULFOQUINOVOSYL TRANSFERASE SQD2"/>
    <property type="match status" value="1"/>
</dbReference>
<name>A0A8H6VRG5_9AGAR</name>
<feature type="domain" description="Glycosyltransferase subfamily 4-like N-terminal" evidence="3">
    <location>
        <begin position="40"/>
        <end position="206"/>
    </location>
</feature>
<sequence length="570" mass="61514">MASLLPLHNSSGSFNFSKDLTERGDRLRVAIIAENFLPKVDGSTTTIASLLQQLKRNHLGVQAMLFGPESGMKTYHDTPLFGTPGLPLHVYPGLKINFITPSLIRTLREFDPHVIHLVDPIWLGVQALAAIALLFPTVPVVTSHHTNLPTYADVFGYPYFKYRTWGIQAYLHSFARCTLVPSASTAGLLAERRFKNIRVISRGVDLTIFDPSLRSESMRQAWFAAASSFPPSHIPPVSVRSNSSIFSSSTFSSADQVVVLSVGRLSPEKNLTLIINSIATLPPSIASRVTLVFVGDGPSRVSLHSQCAAKSIRAVFTGHLSGHALGTAFASGDIMCAPSITETFGQTTLQGMAAGLPVVGLLAEGTADLVQHGRTGLLLDVLEAAGACAPWSPLMPPKPGARVVGWEEAAPLLGDDVSSERANVIARFACLLEVLVEDSERRRQMGREAAKSARQTWYEWEACAGRVVAAYREAVGVSASIVSDGKAKALTPSPDVRNVSSPAALGSTTLVLRRPATIHWSLPPTIQFLVDGAVVLHALGLALTSHLMYMVPSRRDLSERIRWRTTTTRH</sequence>
<dbReference type="InterPro" id="IPR028098">
    <property type="entry name" value="Glyco_trans_4-like_N"/>
</dbReference>
<dbReference type="Gene3D" id="3.40.50.2000">
    <property type="entry name" value="Glycogen Phosphorylase B"/>
    <property type="match status" value="2"/>
</dbReference>
<dbReference type="InterPro" id="IPR001296">
    <property type="entry name" value="Glyco_trans_1"/>
</dbReference>
<dbReference type="SUPFAM" id="SSF53756">
    <property type="entry name" value="UDP-Glycosyltransferase/glycogen phosphorylase"/>
    <property type="match status" value="1"/>
</dbReference>
<comment type="caution">
    <text evidence="4">The sequence shown here is derived from an EMBL/GenBank/DDBJ whole genome shotgun (WGS) entry which is preliminary data.</text>
</comment>
<dbReference type="PANTHER" id="PTHR45947">
    <property type="entry name" value="SULFOQUINOVOSYL TRANSFERASE SQD2"/>
    <property type="match status" value="1"/>
</dbReference>
<keyword evidence="1" id="KW-0328">Glycosyltransferase</keyword>
<evidence type="ECO:0000313" key="5">
    <source>
        <dbReference type="Proteomes" id="UP000636479"/>
    </source>
</evidence>
<dbReference type="Pfam" id="PF00534">
    <property type="entry name" value="Glycos_transf_1"/>
    <property type="match status" value="1"/>
</dbReference>
<dbReference type="EMBL" id="JACAZF010000013">
    <property type="protein sequence ID" value="KAF7291317.1"/>
    <property type="molecule type" value="Genomic_DNA"/>
</dbReference>
<dbReference type="AlphaFoldDB" id="A0A8H6VRG5"/>
<evidence type="ECO:0000313" key="4">
    <source>
        <dbReference type="EMBL" id="KAF7291317.1"/>
    </source>
</evidence>
<feature type="domain" description="Glycosyl transferase family 1" evidence="2">
    <location>
        <begin position="253"/>
        <end position="381"/>
    </location>
</feature>
<organism evidence="4 5">
    <name type="scientific">Mycena indigotica</name>
    <dbReference type="NCBI Taxonomy" id="2126181"/>
    <lineage>
        <taxon>Eukaryota</taxon>
        <taxon>Fungi</taxon>
        <taxon>Dikarya</taxon>
        <taxon>Basidiomycota</taxon>
        <taxon>Agaricomycotina</taxon>
        <taxon>Agaricomycetes</taxon>
        <taxon>Agaricomycetidae</taxon>
        <taxon>Agaricales</taxon>
        <taxon>Marasmiineae</taxon>
        <taxon>Mycenaceae</taxon>
        <taxon>Mycena</taxon>
    </lineage>
</organism>
<dbReference type="InterPro" id="IPR050194">
    <property type="entry name" value="Glycosyltransferase_grp1"/>
</dbReference>
<dbReference type="GeneID" id="59351749"/>
<dbReference type="Pfam" id="PF13439">
    <property type="entry name" value="Glyco_transf_4"/>
    <property type="match status" value="1"/>
</dbReference>
<proteinExistence type="predicted"/>